<feature type="region of interest" description="Disordered" evidence="1">
    <location>
        <begin position="4505"/>
        <end position="4527"/>
    </location>
</feature>
<dbReference type="Gene3D" id="3.90.70.80">
    <property type="match status" value="1"/>
</dbReference>
<dbReference type="SUPFAM" id="SSF54001">
    <property type="entry name" value="Cysteine proteinases"/>
    <property type="match status" value="1"/>
</dbReference>
<feature type="transmembrane region" description="Helical" evidence="2">
    <location>
        <begin position="2892"/>
        <end position="2909"/>
    </location>
</feature>
<dbReference type="InterPro" id="IPR003323">
    <property type="entry name" value="OTU_dom"/>
</dbReference>
<feature type="compositionally biased region" description="Low complexity" evidence="1">
    <location>
        <begin position="379"/>
        <end position="391"/>
    </location>
</feature>
<evidence type="ECO:0000313" key="5">
    <source>
        <dbReference type="Proteomes" id="UP000092461"/>
    </source>
</evidence>
<sequence length="4649" mass="526928">MNQLILSPQTLGNFRRKKIEGLTPIRLRSDDAVICIREGRQLIGYKYVPSAGTWRQYWNEVAFDQEGNYPLDQYPWLVADNVIPNENTLLLRHPNGMQIYQLDQAKPGLKLLNEDIKFNEFFSGDLLLGHFYPDAKYAGIMTRDVKKEIKFYATTMIPKKPPISALKINIPSSTWKAAETEFFVTKLTNKDSEVIGLRTNEGLEFYQFNSDYVLQQVAKTSLMPRTAQSAEDHLFFANLTNNIYQDILYLNGSGLFLYQYNNGQKDYKFLNFNNEFTEPYGWLPQYGNSIRLTDLNGDNLDDLLFTGPQGITALSFDTTNNNWKSLLNSEELSGAQRYANIVGTLPPIPPTLSHPTIFIQDSEGNVQWAKVLPAPIPTTTIAPRTTPRTTTNRSPIVSTNTSPSPNYHPKPSVPEQIPCANLPDKPTLRLAEQWDDSFLKQVVDPASGQVQMYLPLIDIFPVTGWRLQLGLSYNSQSSNSDLLGIGWALPLAQDYITIDYQGSIYPEDAHYYLVTQGRPQKLKLIENKNGVQNFKLEELEDTDEEVEITIQYNPSKQSWIIEGTAEQSTYGKASHNAAQDALQWRLGWPNWHGIGREKSTLQPIISSWYLNMRLDKNDQKTLYYHYEKDTTTIDGGKSYDAALRLKTINDGQGMRILFDYAPKRCTEHSQHKPVDKDGNIIFPVPLDQSHYLQGYSITTTSYSQAIKFSYQVNDDKRLLTSIQQQILSHTEPILKFRYQTLLDKYVLHTCTYLPKGSSVQLNYQSLAQPELSIVNRYPIRERAKVAYGSDYVVISYQDFNERAGKIILRIMNREMTETFIDCSVSADLACPSAESEIKDYDIKTYQNSFIVLTESTKKRSIHIFNRHGKKWSGERKIYGFGKKALIQFSETLIAAAEPNEKKLMLFRREPTKQSDWKKQTFTLSKPVTALALHNRLIVSYDDNQLFLFYYDDKLGWKYQYLDSKASDISAVFDLFDLDLEMKEQIVTALKKNSLQIINNFILLNTLQENGGQLSTLSHLFLLDSQYKIAKKQSFRIDRERINDLTYEHKDDGSVYKISYVKENGRFRLKLKVFPEKLFNIIDYYKISNENIQEDFRDGSDSRVQEHIKQLNQSEGWKKALNKSLLFDSNLYMAQIGQQGVYVGSDTILRITGTKWEKDSLPSDQTTPLGKHFVIETGGDDKSLVKLYKQNSNGQKQGGPIQELKLHAPGQLINEYPAYIAYHQTPTLVKVLTFKDEQTLGKLYAFDGEQLLPGNDMQNLVTVANASSTTMIHAESQECRVRAVSTLLSPKVQPYVNQMILSANEIKRVTAYEHSFSTNQRTSTYSEKVTIIPGGAKDIYGWHEAIRSYHRGNVTTTEHWFNADGGEVLGPPEEESKEEDPIKPSTSKPNPMVLMDRSRKWVISDFSPYSLEDEMVAYFGFEPYENNQIGTPTAGSKTKSWRTVKGKIIKRNFPFTGQHFLQLDRKSTNQPSFFEGIFQPNDQETTYLAACWIRTRTPIILNTAVPYLKAVIHTTSGQKIITLKAQSKYQLGDWTYLELPLDFQVLKQIYRDYINYSTSTPENNVSFKITLRVEAPAGETVDLDHIRFAPITHDFKAAVYHPIIGKPTAIIQANGLVTRTIYNHLQREIASTDEEGKLQEFSSSSRTGKLVPAPQGSRINSKPNVLTFEPEYGSYETFDANSWRSRWKLNNPNAWLIASGKLWHKQPEKHHIEARANLFHGSSAAIRFYFNLQEARSSLSLHWPETGSIKLTRQSDNFTRLTLPNNHAISALPSAGEIIVMLEQNYLWIWVDAVLIVDQSLAIDRSLSSALTPWSSFMLEAQGNVLVEDCLIMNRPQVTVKYFNEFGEKTQIIQLEDVTTVQVKEMLYDALGREGITTKTTRIKRKAGQPLLSYRLDFVSNANPQNSQSVWQKGMLQGEVNQLNPSDQGFAYKRTEYAPNPLNQEKILGLPGPEYSITGRCASKISEHSDIAFLNNLFPSDEGYRQKAEHTANDSLRINVFDKNNNEVAKYVRVQSFNHLLSTYEYDTENRLIKILPPLYHEKVDSARRTKPWRAGDDHLSANEKQWQDALATRFIYDKYGHLIRKITPDSGTTEYLYNSAGQMRFMISTNTANQSQKIIYYTYDENDQLISTGHINGSMSLTTLNQHLDSAFVPYAENYQKFDYADDHFDPLLRGRVQQYITQNDGEVIVEKLHFDAQQQVLSKKTILNRLEPDPFANIEKQYVNDKLHNLIYPINVDNQPLNLVHSYNRLGQLVGLGTLSDPTHYASFTYHATGQLASEQYQPNTRGTFTRNYNYNSPGFLEQISDPFLTESIAYTEKGYGQVGFGDGMVMQTTFNASWPVNADGRWFEVQENALGGNFSALCIKALKRTGYLTDSGQPIKLYNRDAEQTLPLKCGGETARLMAKLVAQKKKPIYYGHRYAYGNHQELVKAKYFTDDTENLSNPLQPDSFSKEISGLTKEHSQHIWDLLSDAGYIITDQQREDKMTAVGKRGDPIFRNNELYDDLQALNDKYTLYDEPIERLIISAISQQKPLAKDDFVATFLHWQELDQSSSKLIYNWQLEIANQIGDMLLTKGYLPTNRNSFTRPLNPKFTSILHNYAAFIPSIVKTLSKHFNYELGKTAFDVQTYDIDANGNHRLFYTGFDRFELAYRTATNQIEKVLKGWTPELNTDNVFPMKHDGDGNVVQALHKNIKQIDYHPVSQRTTRIKLTDDRTLRFYYDAHGERVLKRVFNPDGSVSHETHYLRDEKGRVLMDRQTKYLNGSTQKIVTAYLYGPRGLLGFIRNNNFYSVTTDHSGSVRLVIKDGKVVAAYDYLPYGGLMRSFGNDPQAHIVYRYTGQEWDEETDLYNYHARLYDPSIGRFYQIDPKAQYFSPYIYAGNSPISVVDPDGEFAFLLTCLVLGLIGAYLGGAAANNRWNPVDWDYKDPNTWIGIVGGGIAGGLAPLGAVASVQAIGALVGGSLIAGTVGTIGLGLGGAYLTTAASQGWDPSKWKWDRPGTWSSLFQGFSSGAGIAGGIGVTHSFANGGKAIMYLGNLKALNTIGISQRAVKGIFLAVSYTTAGSVAYIRAGAVNGGNFAFWEWDWTNAATWAGLVDGFDTGMGWPQNIMEMGRGAATLLKNPKRFLFSGQNDLKLTSILKDPKHPLYKATTSVVMAFYMGSAANGDFDITNWNLGDFSTYEGVLNGVFFGKDITKTLKYIRDSKIKQPSNALVPTTKTKGNSWSRNVNNMLDFIQVSRIGGKYQHLVEQAFTISALWLAKLGDQSSSIRKQAENFFKGGVKKWKSGQERPPRELQRLILAEAIRRVQDDGEMTNWKAESEEVLRRKQEVFPEEEDMAFLNCKGGKRMKRSTQGSGGSCSPMSLDLNNNELAQHTKRELIQQFFDSTDYGLPQRSGYINIESSLPKSVNVPGDGNCLFWATALGYLTPVKDNPEVFQQRFIKLFDTNENIDAVYKWIQAYNPFGEMNTNPILQDLVTNKLRNKVVDYMMNHRGDYEPYIAGEFNAYMDSMKRPNTWGGEHEISAMSEMLDASIKVHSDSVSKYGDSSNVIELFHEPLIEGGGTKNHYNFGILMDTTDILHGQTYYFDPGQPVGFAQHLSLILSKTPNVLAPTKSVFYPNLILGSILTLPSNVKKKTVYAKLEDVDVAMHNSGGEYGNIRPNAQILKIYFKDGNNIILKTFVFEPKSYKTIVDGKEKIEQIPSGAYENIKKQLDLKSRYSEAELNAILANPEFRKSDVNKVHIKENIYYISRDRQLSVSERDSANRMVYRTRVLDEFEDFTQELSNKRSGTSRKGTNQLKSYLISLGLDEMAKNANEAESRLSDADLRALRDKMTNTLSKRDFKLIEPAIDRIDLEDVGELLNKISSDKIADVEAGIKEFSEELLKIYNDNAKTFGFDLDSESGFHGFFYGALSLNFKYRYNLDIYVERIAGRGYSDLILLSRDGPEGTKNWRAIPIVVELKADTTSADHATDQTTGTGYLYNLSMRTVAQKAIVLGINSKLGLPANPTAENINSAIKKAITIKQEDIPQSEGFIRKLKDDINGNINYRDVENNIAEEFKHIYYSISPLAIKTKDKYNDQYLSRMILGEITSEKGRDVYVQSDNDLSTFVFKEGNKWVMINLIESSEKVNDKTYKFKNVNIDGKVKLPVLTDGQITNFIRIDVAINSKSKHGWSPSAQKRATFHNSNTNDFYFQGISVKDGDVNLQRTEFKKLNSLDTDKFFSSPKVMMDDLSANLIAIKDTINSESDFQAVLQGLFYGLAKKVERERKGMILRVFPEANLSKEGRSDLIISVLEDVPGQQIREESITVMELKYSHGQGTNDLKDANEQVKKYATNLKSVTDLYTFTPIAAVFCKNCQGGTIKFQVHKPQTIHHTSARMGPIGVNMNKISSFKLEESQFLEEINSQAQFLSLEHKRTGSDISDRSDGNPADMKKPKMEDRKKRSIEKDFLSPNPASYEEANNLDTVSSGSSKLHFWPVNLVKKTGAAFASILGAFWLPLDSTYQEDNKPYPQLESFNEPQKPHESSSTGPTLLDLGDQWLNSNNVDGLLTWGTLLARKITGYRPKTTETSSFDPAIGIQLSIRSHELVNIFMERVLEHAEAFGVDVSVILENTKLYTKSIETVCRKLGKEELDIIIDYLFDQIVQKNIKKVL</sequence>
<name>A0A905HKW2_LUTLO</name>
<feature type="domain" description="OTU" evidence="3">
    <location>
        <begin position="3403"/>
        <end position="3571"/>
    </location>
</feature>
<dbReference type="VEuPathDB" id="VectorBase:LLONM1_006529"/>
<feature type="region of interest" description="Disordered" evidence="1">
    <location>
        <begin position="379"/>
        <end position="416"/>
    </location>
</feature>
<feature type="region of interest" description="Disordered" evidence="1">
    <location>
        <begin position="4411"/>
        <end position="4459"/>
    </location>
</feature>
<dbReference type="InterPro" id="IPR050708">
    <property type="entry name" value="T6SS_VgrG/RHS"/>
</dbReference>
<feature type="transmembrane region" description="Helical" evidence="2">
    <location>
        <begin position="2930"/>
        <end position="2951"/>
    </location>
</feature>
<dbReference type="SUPFAM" id="SSF69318">
    <property type="entry name" value="Integrin alpha N-terminal domain"/>
    <property type="match status" value="1"/>
</dbReference>
<keyword evidence="2" id="KW-1133">Transmembrane helix</keyword>
<feature type="transmembrane region" description="Helical" evidence="2">
    <location>
        <begin position="2957"/>
        <end position="2979"/>
    </location>
</feature>
<keyword evidence="2" id="KW-0812">Transmembrane</keyword>
<feature type="compositionally biased region" description="Polar residues" evidence="1">
    <location>
        <begin position="392"/>
        <end position="405"/>
    </location>
</feature>
<protein>
    <recommendedName>
        <fullName evidence="3">OTU domain-containing protein</fullName>
    </recommendedName>
</protein>
<keyword evidence="5" id="KW-1185">Reference proteome</keyword>
<dbReference type="CDD" id="cd22744">
    <property type="entry name" value="OTU"/>
    <property type="match status" value="1"/>
</dbReference>
<proteinExistence type="predicted"/>
<feature type="region of interest" description="Disordered" evidence="1">
    <location>
        <begin position="1635"/>
        <end position="1655"/>
    </location>
</feature>
<dbReference type="PROSITE" id="PS50802">
    <property type="entry name" value="OTU"/>
    <property type="match status" value="1"/>
</dbReference>
<evidence type="ECO:0000313" key="4">
    <source>
        <dbReference type="EnsemblMetazoa" id="LLOJ010973-PA"/>
    </source>
</evidence>
<dbReference type="PANTHER" id="PTHR32305:SF15">
    <property type="entry name" value="PROTEIN RHSA-RELATED"/>
    <property type="match status" value="1"/>
</dbReference>
<dbReference type="InterPro" id="IPR028994">
    <property type="entry name" value="Integrin_alpha_N"/>
</dbReference>
<reference evidence="4" key="1">
    <citation type="submission" date="2022-10" db="UniProtKB">
        <authorList>
            <consortium name="EnsemblMetazoa"/>
        </authorList>
    </citation>
    <scope>IDENTIFICATION</scope>
    <source>
        <strain evidence="4">Jacobina</strain>
    </source>
</reference>
<organism evidence="4 5">
    <name type="scientific">Lutzomyia longipalpis</name>
    <name type="common">Sand fly</name>
    <dbReference type="NCBI Taxonomy" id="7200"/>
    <lineage>
        <taxon>Eukaryota</taxon>
        <taxon>Metazoa</taxon>
        <taxon>Ecdysozoa</taxon>
        <taxon>Arthropoda</taxon>
        <taxon>Hexapoda</taxon>
        <taxon>Insecta</taxon>
        <taxon>Pterygota</taxon>
        <taxon>Neoptera</taxon>
        <taxon>Endopterygota</taxon>
        <taxon>Diptera</taxon>
        <taxon>Nematocera</taxon>
        <taxon>Psychodoidea</taxon>
        <taxon>Psychodidae</taxon>
        <taxon>Lutzomyia</taxon>
        <taxon>Lutzomyia</taxon>
    </lineage>
</organism>
<dbReference type="EnsemblMetazoa" id="LLOJ010973-RA">
    <property type="protein sequence ID" value="LLOJ010973-PA"/>
    <property type="gene ID" value="LLOJ010973"/>
</dbReference>
<dbReference type="Gene3D" id="2.180.10.10">
    <property type="entry name" value="RHS repeat-associated core"/>
    <property type="match status" value="2"/>
</dbReference>
<keyword evidence="2" id="KW-0472">Membrane</keyword>
<dbReference type="Pfam" id="PF02338">
    <property type="entry name" value="OTU"/>
    <property type="match status" value="1"/>
</dbReference>
<evidence type="ECO:0000256" key="1">
    <source>
        <dbReference type="SAM" id="MobiDB-lite"/>
    </source>
</evidence>
<evidence type="ECO:0000256" key="2">
    <source>
        <dbReference type="SAM" id="Phobius"/>
    </source>
</evidence>
<accession>A0A905HKW2</accession>
<dbReference type="NCBIfam" id="TIGR03696">
    <property type="entry name" value="Rhs_assc_core"/>
    <property type="match status" value="1"/>
</dbReference>
<feature type="transmembrane region" description="Helical" evidence="2">
    <location>
        <begin position="3000"/>
        <end position="3024"/>
    </location>
</feature>
<feature type="region of interest" description="Disordered" evidence="1">
    <location>
        <begin position="1363"/>
        <end position="1389"/>
    </location>
</feature>
<dbReference type="EMBL" id="AJWK01000254">
    <property type="status" value="NOT_ANNOTATED_CDS"/>
    <property type="molecule type" value="Genomic_DNA"/>
</dbReference>
<dbReference type="InterPro" id="IPR022385">
    <property type="entry name" value="Rhs_assc_core"/>
</dbReference>
<dbReference type="InterPro" id="IPR038765">
    <property type="entry name" value="Papain-like_cys_pep_sf"/>
</dbReference>
<evidence type="ECO:0000259" key="3">
    <source>
        <dbReference type="PROSITE" id="PS50802"/>
    </source>
</evidence>
<dbReference type="Proteomes" id="UP000092461">
    <property type="component" value="Unassembled WGS sequence"/>
</dbReference>
<feature type="compositionally biased region" description="Basic and acidic residues" evidence="1">
    <location>
        <begin position="4411"/>
        <end position="4446"/>
    </location>
</feature>
<dbReference type="PANTHER" id="PTHR32305">
    <property type="match status" value="1"/>
</dbReference>